<feature type="compositionally biased region" description="Basic and acidic residues" evidence="1">
    <location>
        <begin position="390"/>
        <end position="404"/>
    </location>
</feature>
<dbReference type="KEGG" id="cdep:91087824"/>
<protein>
    <recommendedName>
        <fullName evidence="2">Origin recognition complex subunit 3 winged helix C-terminal domain-containing protein</fullName>
    </recommendedName>
</protein>
<accession>A0AAJ8JU13</accession>
<dbReference type="PANTHER" id="PTHR12748:SF0">
    <property type="entry name" value="ORIGIN RECOGNITION COMPLEX SUBUNIT 3"/>
    <property type="match status" value="1"/>
</dbReference>
<dbReference type="InterPro" id="IPR020795">
    <property type="entry name" value="ORC3"/>
</dbReference>
<name>A0AAJ8JU13_9TREE</name>
<dbReference type="GeneID" id="91087824"/>
<evidence type="ECO:0000259" key="2">
    <source>
        <dbReference type="Pfam" id="PF18137"/>
    </source>
</evidence>
<proteinExistence type="predicted"/>
<evidence type="ECO:0000256" key="1">
    <source>
        <dbReference type="SAM" id="MobiDB-lite"/>
    </source>
</evidence>
<feature type="region of interest" description="Disordered" evidence="1">
    <location>
        <begin position="377"/>
        <end position="404"/>
    </location>
</feature>
<feature type="domain" description="Origin recognition complex subunit 3 winged helix C-terminal" evidence="2">
    <location>
        <begin position="350"/>
        <end position="524"/>
    </location>
</feature>
<gene>
    <name evidence="3" type="ORF">L203_103613</name>
</gene>
<sequence length="529" mass="59275">MTDIEAELHSLNKGVTVISYKSPVDIDEAGHSAGPSTRDSLDRLYSTTLHRLEQSLTEHEMERTEEQMDDIGHWLERCAASTLLKFARPVHRLPIAILQNASPKLSAMLPSLHVHHYALHGVRDAPDVGAAIRSIAIGFIGETTVTGKRTGRSGADEIEIWYKSQKNKLPLLLHIQDAQTIPASVLSELTYIFALHSNLPIRLLLSVPSAALFLVSWSHIEPSVIDMCILQATRTRKKVDGVEVMLRSFHKTPFKLSTDLAEEMRTNDYLLDGGTMGAMKALRWLLLYHSMNSNLSKVVEGAKSPEQMRKVRNLLDTALQSPEDIPEQANGLFEIDLYSDFPSVFDPAPRTSIIHALSNPEAFVDFYPSALNLQTDNLQADDVTPRSSKRRLESEDGKNEEGKNVKGFENVENIQAAQTKELRHLSCLFELWKAAGKNVNLWDWLEGFRESMASEKDKTLDEHNDHDGKEVGKEDGKMQEEAHAENPQVEERLHSVFIRFVEEARMLGLVRARGRGKKADDVIKGVGLV</sequence>
<dbReference type="PANTHER" id="PTHR12748">
    <property type="entry name" value="ORIGIN RECOGNITION COMPLEX SUBUNIT 3"/>
    <property type="match status" value="1"/>
</dbReference>
<dbReference type="EMBL" id="CP143787">
    <property type="protein sequence ID" value="WVN88404.1"/>
    <property type="molecule type" value="Genomic_DNA"/>
</dbReference>
<reference evidence="3" key="2">
    <citation type="journal article" date="2022" name="Elife">
        <title>Obligate sexual reproduction of a homothallic fungus closely related to the Cryptococcus pathogenic species complex.</title>
        <authorList>
            <person name="Passer A.R."/>
            <person name="Clancey S.A."/>
            <person name="Shea T."/>
            <person name="David-Palma M."/>
            <person name="Averette A.F."/>
            <person name="Boekhout T."/>
            <person name="Porcel B.M."/>
            <person name="Nowrousian M."/>
            <person name="Cuomo C.A."/>
            <person name="Sun S."/>
            <person name="Heitman J."/>
            <person name="Coelho M.A."/>
        </authorList>
    </citation>
    <scope>NUCLEOTIDE SEQUENCE</scope>
    <source>
        <strain evidence="3">CBS 7841</strain>
    </source>
</reference>
<feature type="region of interest" description="Disordered" evidence="1">
    <location>
        <begin position="455"/>
        <end position="487"/>
    </location>
</feature>
<organism evidence="3 4">
    <name type="scientific">Cryptococcus depauperatus CBS 7841</name>
    <dbReference type="NCBI Taxonomy" id="1295531"/>
    <lineage>
        <taxon>Eukaryota</taxon>
        <taxon>Fungi</taxon>
        <taxon>Dikarya</taxon>
        <taxon>Basidiomycota</taxon>
        <taxon>Agaricomycotina</taxon>
        <taxon>Tremellomycetes</taxon>
        <taxon>Tremellales</taxon>
        <taxon>Cryptococcaceae</taxon>
        <taxon>Cryptococcus</taxon>
    </lineage>
</organism>
<dbReference type="InterPro" id="IPR040855">
    <property type="entry name" value="ORC_WH_C"/>
</dbReference>
<evidence type="ECO:0000313" key="4">
    <source>
        <dbReference type="Proteomes" id="UP000094043"/>
    </source>
</evidence>
<dbReference type="Proteomes" id="UP000094043">
    <property type="component" value="Chromosome 4"/>
</dbReference>
<dbReference type="AlphaFoldDB" id="A0AAJ8JU13"/>
<dbReference type="GO" id="GO:0006270">
    <property type="term" value="P:DNA replication initiation"/>
    <property type="evidence" value="ECO:0007669"/>
    <property type="project" value="TreeGrafter"/>
</dbReference>
<dbReference type="GO" id="GO:0031261">
    <property type="term" value="C:DNA replication preinitiation complex"/>
    <property type="evidence" value="ECO:0007669"/>
    <property type="project" value="TreeGrafter"/>
</dbReference>
<dbReference type="GO" id="GO:0005664">
    <property type="term" value="C:nuclear origin of replication recognition complex"/>
    <property type="evidence" value="ECO:0007669"/>
    <property type="project" value="InterPro"/>
</dbReference>
<dbReference type="GO" id="GO:0005656">
    <property type="term" value="C:nuclear pre-replicative complex"/>
    <property type="evidence" value="ECO:0007669"/>
    <property type="project" value="TreeGrafter"/>
</dbReference>
<evidence type="ECO:0000313" key="3">
    <source>
        <dbReference type="EMBL" id="WVN88404.1"/>
    </source>
</evidence>
<dbReference type="GO" id="GO:0003688">
    <property type="term" value="F:DNA replication origin binding"/>
    <property type="evidence" value="ECO:0007669"/>
    <property type="project" value="TreeGrafter"/>
</dbReference>
<dbReference type="Pfam" id="PF18137">
    <property type="entry name" value="WHD_ORC"/>
    <property type="match status" value="1"/>
</dbReference>
<reference evidence="3" key="3">
    <citation type="submission" date="2024-01" db="EMBL/GenBank/DDBJ databases">
        <authorList>
            <person name="Coelho M.A."/>
            <person name="David-Palma M."/>
            <person name="Shea T."/>
            <person name="Sun S."/>
            <person name="Cuomo C.A."/>
            <person name="Heitman J."/>
        </authorList>
    </citation>
    <scope>NUCLEOTIDE SEQUENCE</scope>
    <source>
        <strain evidence="3">CBS 7841</strain>
    </source>
</reference>
<dbReference type="RefSeq" id="XP_066069104.1">
    <property type="nucleotide sequence ID" value="XM_066213007.1"/>
</dbReference>
<reference evidence="3" key="1">
    <citation type="submission" date="2016-06" db="EMBL/GenBank/DDBJ databases">
        <authorList>
            <person name="Cuomo C."/>
            <person name="Litvintseva A."/>
            <person name="Heitman J."/>
            <person name="Chen Y."/>
            <person name="Sun S."/>
            <person name="Springer D."/>
            <person name="Dromer F."/>
            <person name="Young S."/>
            <person name="Zeng Q."/>
            <person name="Chapman S."/>
            <person name="Gujja S."/>
            <person name="Saif S."/>
            <person name="Birren B."/>
        </authorList>
    </citation>
    <scope>NUCLEOTIDE SEQUENCE</scope>
    <source>
        <strain evidence="3">CBS 7841</strain>
    </source>
</reference>
<keyword evidence="4" id="KW-1185">Reference proteome</keyword>